<reference evidence="9 10" key="1">
    <citation type="journal article" date="2011" name="PLoS Genet.">
        <title>Genome sequencing and comparative transcriptomics of the model entomopathogenic fungi Metarhizium anisopliae and M. acridum.</title>
        <authorList>
            <person name="Gao Q."/>
            <person name="Jin K."/>
            <person name="Ying S.H."/>
            <person name="Zhang Y."/>
            <person name="Xiao G."/>
            <person name="Shang Y."/>
            <person name="Duan Z."/>
            <person name="Hu X."/>
            <person name="Xie X.Q."/>
            <person name="Zhou G."/>
            <person name="Peng G."/>
            <person name="Luo Z."/>
            <person name="Huang W."/>
            <person name="Wang B."/>
            <person name="Fang W."/>
            <person name="Wang S."/>
            <person name="Zhong Y."/>
            <person name="Ma L.J."/>
            <person name="St Leger R.J."/>
            <person name="Zhao G.P."/>
            <person name="Pei Y."/>
            <person name="Feng M.G."/>
            <person name="Xia Y."/>
            <person name="Wang C."/>
        </authorList>
    </citation>
    <scope>NUCLEOTIDE SEQUENCE [LARGE SCALE GENOMIC DNA]</scope>
    <source>
        <strain evidence="9 10">CQMa 102</strain>
    </source>
</reference>
<evidence type="ECO:0000256" key="1">
    <source>
        <dbReference type="ARBA" id="ARBA00022723"/>
    </source>
</evidence>
<evidence type="ECO:0000313" key="9">
    <source>
        <dbReference type="EMBL" id="EFY86215.1"/>
    </source>
</evidence>
<feature type="repeat" description="ANK" evidence="6">
    <location>
        <begin position="442"/>
        <end position="474"/>
    </location>
</feature>
<keyword evidence="3" id="KW-0863">Zinc-finger</keyword>
<accession>E9ECZ0</accession>
<feature type="region of interest" description="Disordered" evidence="7">
    <location>
        <begin position="898"/>
        <end position="930"/>
    </location>
</feature>
<gene>
    <name evidence="9" type="ORF">MAC_07738</name>
</gene>
<dbReference type="GO" id="GO:0008270">
    <property type="term" value="F:zinc ion binding"/>
    <property type="evidence" value="ECO:0007669"/>
    <property type="project" value="UniProtKB-KW"/>
</dbReference>
<dbReference type="Gene3D" id="1.25.40.20">
    <property type="entry name" value="Ankyrin repeat-containing domain"/>
    <property type="match status" value="4"/>
</dbReference>
<feature type="domain" description="ZZ-type" evidence="8">
    <location>
        <begin position="1036"/>
        <end position="1062"/>
    </location>
</feature>
<evidence type="ECO:0000256" key="3">
    <source>
        <dbReference type="ARBA" id="ARBA00022771"/>
    </source>
</evidence>
<evidence type="ECO:0000256" key="7">
    <source>
        <dbReference type="SAM" id="MobiDB-lite"/>
    </source>
</evidence>
<keyword evidence="1" id="KW-0479">Metal-binding</keyword>
<feature type="repeat" description="ANK" evidence="6">
    <location>
        <begin position="655"/>
        <end position="687"/>
    </location>
</feature>
<sequence length="1092" mass="120193">MINPSDPDVLQALQMDYNACFDLLGPERTRLLSRKGGMECLATSTDLSTMRHLFAVLEHHPFLFSHHTDSVTLALESVESLVRTGIQWITHALRPLTCTELATALETEAGDAVGDLFGTITIAEFESLLCGLVEIEGGTVYLANPLLTQHVLQQMPGDKKDSSHFLDLGPAHCPDIALICRRYISNTTGVGSPDKHQTSRRTSQLSIIQIRDRLHVEPAEAVSLALHASDIECASDQGKYSSTAALAACQMGSASTLHQLDQCGDFGDECTLKRAFQIGSDFSLCILAERHSEFVKKNVHEILQDAARLGNSGLIMHLMNKPDLWAKSDCGQYHRSFLHVIAALGGSLPPQALWKQQEQYISHTSEQYQERTSLHLASMSGQACLVSKMLSKLDESEEAKAALNMGDSTGATPLLLASQRGRFTIVRQLLTAGADHSVCHNEKQSPLHVACRNGRWDIVETLLVSGAAPNAKDSTDRSPLHLALGNNHLEIAMMLLGDTTSSLVHEREVDVDSPASDGSTALIIATKGNHLNMVRLLVGRGANVIWREGHNRDALQYAAQYGHDQVLRQLLEAGNVMGGDYMYRADLSLLSLSALAGHVQVTKMPWTGASGTRMRWWWLATSLNAGYSNAARYKKFDTVKTLLEAGADINAKSKQGLTALHHGAYSSNPRLVQLLVSRRAKLDVRDMTESTPLHYAARRCSVESLEILVEAGASLNIEDDKGDTPLYLAATAGSEDGVGILLAAKSCFTVPPRVSSQYPTFLELALATFKLDVFRPVVKYVTDTSGPGLCVSPEALFGFLHEQKEKGRDTEKVRILLEYGMDPNQKLGEYGSMLHYAALWGWLGLAKLLCESDKIDVDLVKEEYGTPLQIAAERGNEEGPKMVELLLSRGGCHAVTPPLGPWGRRRQVHGHGQYNSGSRRHHSQHARRRSRDAFAICTPLQKHPDAVRDCDVDGWTPLHWACRSRTRGASEAGPPYDVALYHGDRLTSDEDMRNRLRPNGQQPPLQPAADIAADEEATRPLKPETASLSPAREVMCNACMCVIYGPVYECTKCIEFRMCFKCFRRVVKMHFRGHPFRKITCSGEKLEIDPWV</sequence>
<dbReference type="PROSITE" id="PS01357">
    <property type="entry name" value="ZF_ZZ_1"/>
    <property type="match status" value="1"/>
</dbReference>
<dbReference type="InterPro" id="IPR002110">
    <property type="entry name" value="Ankyrin_rpt"/>
</dbReference>
<dbReference type="PANTHER" id="PTHR24198">
    <property type="entry name" value="ANKYRIN REPEAT AND PROTEIN KINASE DOMAIN-CONTAINING PROTEIN"/>
    <property type="match status" value="1"/>
</dbReference>
<dbReference type="PROSITE" id="PS50088">
    <property type="entry name" value="ANK_REPEAT"/>
    <property type="match status" value="7"/>
</dbReference>
<keyword evidence="2" id="KW-0677">Repeat</keyword>
<dbReference type="Gene3D" id="3.30.60.90">
    <property type="match status" value="1"/>
</dbReference>
<evidence type="ECO:0000256" key="2">
    <source>
        <dbReference type="ARBA" id="ARBA00022737"/>
    </source>
</evidence>
<dbReference type="PROSITE" id="PS50297">
    <property type="entry name" value="ANK_REP_REGION"/>
    <property type="match status" value="6"/>
</dbReference>
<protein>
    <submittedName>
        <fullName evidence="9">Ankyrin 2,3/unc44</fullName>
    </submittedName>
</protein>
<dbReference type="AlphaFoldDB" id="E9ECZ0"/>
<organism evidence="10">
    <name type="scientific">Metarhizium acridum (strain CQMa 102)</name>
    <dbReference type="NCBI Taxonomy" id="655827"/>
    <lineage>
        <taxon>Eukaryota</taxon>
        <taxon>Fungi</taxon>
        <taxon>Dikarya</taxon>
        <taxon>Ascomycota</taxon>
        <taxon>Pezizomycotina</taxon>
        <taxon>Sordariomycetes</taxon>
        <taxon>Hypocreomycetidae</taxon>
        <taxon>Hypocreales</taxon>
        <taxon>Clavicipitaceae</taxon>
        <taxon>Metarhizium</taxon>
    </lineage>
</organism>
<dbReference type="PANTHER" id="PTHR24198:SF165">
    <property type="entry name" value="ANKYRIN REPEAT-CONTAINING PROTEIN-RELATED"/>
    <property type="match status" value="1"/>
</dbReference>
<evidence type="ECO:0000256" key="6">
    <source>
        <dbReference type="PROSITE-ProRule" id="PRU00023"/>
    </source>
</evidence>
<dbReference type="InParanoid" id="E9ECZ0"/>
<dbReference type="EMBL" id="GL698553">
    <property type="protein sequence ID" value="EFY86215.1"/>
    <property type="molecule type" value="Genomic_DNA"/>
</dbReference>
<feature type="repeat" description="ANK" evidence="6">
    <location>
        <begin position="517"/>
        <end position="549"/>
    </location>
</feature>
<dbReference type="PRINTS" id="PR01415">
    <property type="entry name" value="ANKYRIN"/>
</dbReference>
<evidence type="ECO:0000313" key="10">
    <source>
        <dbReference type="Proteomes" id="UP000002499"/>
    </source>
</evidence>
<dbReference type="InterPro" id="IPR000433">
    <property type="entry name" value="Znf_ZZ"/>
</dbReference>
<keyword evidence="5 6" id="KW-0040">ANK repeat</keyword>
<dbReference type="SMART" id="SM00248">
    <property type="entry name" value="ANK"/>
    <property type="match status" value="13"/>
</dbReference>
<evidence type="ECO:0000256" key="5">
    <source>
        <dbReference type="ARBA" id="ARBA00023043"/>
    </source>
</evidence>
<name>E9ECZ0_METAQ</name>
<dbReference type="Proteomes" id="UP000002499">
    <property type="component" value="Unassembled WGS sequence"/>
</dbReference>
<feature type="repeat" description="ANK" evidence="6">
    <location>
        <begin position="863"/>
        <end position="890"/>
    </location>
</feature>
<dbReference type="InterPro" id="IPR043145">
    <property type="entry name" value="Znf_ZZ_sf"/>
</dbReference>
<feature type="repeat" description="ANK" evidence="6">
    <location>
        <begin position="688"/>
        <end position="720"/>
    </location>
</feature>
<dbReference type="Pfam" id="PF12796">
    <property type="entry name" value="Ank_2"/>
    <property type="match status" value="4"/>
</dbReference>
<evidence type="ECO:0000259" key="8">
    <source>
        <dbReference type="PROSITE" id="PS01357"/>
    </source>
</evidence>
<proteinExistence type="predicted"/>
<keyword evidence="10" id="KW-1185">Reference proteome</keyword>
<dbReference type="SUPFAM" id="SSF48403">
    <property type="entry name" value="Ankyrin repeat"/>
    <property type="match status" value="2"/>
</dbReference>
<feature type="compositionally biased region" description="Basic residues" evidence="7">
    <location>
        <begin position="918"/>
        <end position="930"/>
    </location>
</feature>
<feature type="repeat" description="ANK" evidence="6">
    <location>
        <begin position="630"/>
        <end position="654"/>
    </location>
</feature>
<dbReference type="OrthoDB" id="341259at2759"/>
<evidence type="ECO:0000256" key="4">
    <source>
        <dbReference type="ARBA" id="ARBA00022833"/>
    </source>
</evidence>
<dbReference type="OMA" id="QWITHAL"/>
<keyword evidence="4" id="KW-0862">Zinc</keyword>
<dbReference type="InterPro" id="IPR036770">
    <property type="entry name" value="Ankyrin_rpt-contain_sf"/>
</dbReference>
<dbReference type="SUPFAM" id="SSF57850">
    <property type="entry name" value="RING/U-box"/>
    <property type="match status" value="1"/>
</dbReference>
<dbReference type="CDD" id="cd02249">
    <property type="entry name" value="ZZ"/>
    <property type="match status" value="1"/>
</dbReference>
<dbReference type="HOGENOM" id="CLU_284417_0_0_1"/>
<feature type="repeat" description="ANK" evidence="6">
    <location>
        <begin position="409"/>
        <end position="441"/>
    </location>
</feature>
<dbReference type="eggNOG" id="KOG4177">
    <property type="taxonomic scope" value="Eukaryota"/>
</dbReference>